<dbReference type="RefSeq" id="WP_046487358.1">
    <property type="nucleotide sequence ID" value="NZ_LN827929.1"/>
</dbReference>
<sequence>MTKKLLIACKDLSKTFPGLDEEIIKKLNLNIKEGDHTAIVGVSGSGKSTLLHLMAGLEKASSGQIEILDQDISFLNQDELGVLRNTHLGFVYQFHHLLSDFNAIENVAMPLLIRRYGYKQAFKEAEVLLKKIGLSKRLTHKPSELSGGERQRVAIARSLITKPKCILADEPTGNLDGKTAHFVFDLLLDLAKEDRSTLVLVTHDIQLASKLKFQYKLNQGKLKKT</sequence>
<dbReference type="Pfam" id="PF00005">
    <property type="entry name" value="ABC_tran"/>
    <property type="match status" value="1"/>
</dbReference>
<dbReference type="InterPro" id="IPR027417">
    <property type="entry name" value="P-loop_NTPase"/>
</dbReference>
<keyword evidence="3" id="KW-1003">Cell membrane</keyword>
<keyword evidence="3" id="KW-0472">Membrane</keyword>
<dbReference type="Gene3D" id="3.40.50.300">
    <property type="entry name" value="P-loop containing nucleotide triphosphate hydrolases"/>
    <property type="match status" value="1"/>
</dbReference>
<comment type="similarity">
    <text evidence="1">Belongs to the ABC transporter superfamily.</text>
</comment>
<evidence type="ECO:0000256" key="5">
    <source>
        <dbReference type="ARBA" id="ARBA00022840"/>
    </source>
</evidence>
<dbReference type="SUPFAM" id="SSF52540">
    <property type="entry name" value="P-loop containing nucleoside triphosphate hydrolases"/>
    <property type="match status" value="1"/>
</dbReference>
<organism evidence="7 8">
    <name type="scientific">Candidatus Methylopumilus planktonicus</name>
    <dbReference type="NCBI Taxonomy" id="1581557"/>
    <lineage>
        <taxon>Bacteria</taxon>
        <taxon>Pseudomonadati</taxon>
        <taxon>Pseudomonadota</taxon>
        <taxon>Betaproteobacteria</taxon>
        <taxon>Nitrosomonadales</taxon>
        <taxon>Methylophilaceae</taxon>
        <taxon>Candidatus Methylopumilus</taxon>
    </lineage>
</organism>
<dbReference type="PANTHER" id="PTHR42798:SF2">
    <property type="entry name" value="ABC TRANSPORTER ATP-BINDING PROTEIN MG467-RELATED"/>
    <property type="match status" value="1"/>
</dbReference>
<gene>
    <name evidence="7" type="primary">lolD</name>
    <name evidence="7" type="ORF">BN1208_0395</name>
</gene>
<dbReference type="EMBL" id="LN827929">
    <property type="protein sequence ID" value="CEZ19289.1"/>
    <property type="molecule type" value="Genomic_DNA"/>
</dbReference>
<accession>A0A0D6EV06</accession>
<dbReference type="SMART" id="SM00382">
    <property type="entry name" value="AAA"/>
    <property type="match status" value="1"/>
</dbReference>
<reference evidence="8" key="1">
    <citation type="submission" date="2014-12" db="EMBL/GenBank/DDBJ databases">
        <authorList>
            <person name="Salcher M.M."/>
        </authorList>
    </citation>
    <scope>NUCLEOTIDE SEQUENCE [LARGE SCALE GENOMIC DNA]</scope>
    <source>
        <strain evidence="8">MMS-10A-171</strain>
    </source>
</reference>
<dbReference type="Proteomes" id="UP000064007">
    <property type="component" value="Chromosome 1"/>
</dbReference>
<feature type="domain" description="ABC transporter" evidence="6">
    <location>
        <begin position="7"/>
        <end position="225"/>
    </location>
</feature>
<dbReference type="OrthoDB" id="8524638at2"/>
<evidence type="ECO:0000313" key="7">
    <source>
        <dbReference type="EMBL" id="CEZ19289.1"/>
    </source>
</evidence>
<dbReference type="AlphaFoldDB" id="A0A0D6EV06"/>
<protein>
    <submittedName>
        <fullName evidence="7">Outer membrane-specific lipoprotein transporter subunit ATP-binding component of ABC superfamily</fullName>
    </submittedName>
</protein>
<dbReference type="GO" id="GO:0005524">
    <property type="term" value="F:ATP binding"/>
    <property type="evidence" value="ECO:0007669"/>
    <property type="project" value="UniProtKB-KW"/>
</dbReference>
<dbReference type="InterPro" id="IPR003439">
    <property type="entry name" value="ABC_transporter-like_ATP-bd"/>
</dbReference>
<evidence type="ECO:0000313" key="8">
    <source>
        <dbReference type="Proteomes" id="UP000064007"/>
    </source>
</evidence>
<dbReference type="InterPro" id="IPR017871">
    <property type="entry name" value="ABC_transporter-like_CS"/>
</dbReference>
<dbReference type="HOGENOM" id="CLU_000604_1_22_4"/>
<proteinExistence type="inferred from homology"/>
<dbReference type="PROSITE" id="PS50893">
    <property type="entry name" value="ABC_TRANSPORTER_2"/>
    <property type="match status" value="1"/>
</dbReference>
<keyword evidence="2" id="KW-0813">Transport</keyword>
<name>A0A0D6EV06_9PROT</name>
<dbReference type="KEGG" id="mbat:BN1208_0395"/>
<evidence type="ECO:0000256" key="2">
    <source>
        <dbReference type="ARBA" id="ARBA00022448"/>
    </source>
</evidence>
<dbReference type="InterPro" id="IPR017911">
    <property type="entry name" value="MacB-like_ATP-bd"/>
</dbReference>
<evidence type="ECO:0000259" key="6">
    <source>
        <dbReference type="PROSITE" id="PS50893"/>
    </source>
</evidence>
<dbReference type="GO" id="GO:0016887">
    <property type="term" value="F:ATP hydrolysis activity"/>
    <property type="evidence" value="ECO:0007669"/>
    <property type="project" value="InterPro"/>
</dbReference>
<evidence type="ECO:0000256" key="3">
    <source>
        <dbReference type="ARBA" id="ARBA00022475"/>
    </source>
</evidence>
<dbReference type="InterPro" id="IPR003593">
    <property type="entry name" value="AAA+_ATPase"/>
</dbReference>
<dbReference type="PANTHER" id="PTHR42798">
    <property type="entry name" value="LIPOPROTEIN-RELEASING SYSTEM ATP-BINDING PROTEIN LOLD"/>
    <property type="match status" value="1"/>
</dbReference>
<dbReference type="PROSITE" id="PS00211">
    <property type="entry name" value="ABC_TRANSPORTER_1"/>
    <property type="match status" value="1"/>
</dbReference>
<keyword evidence="4" id="KW-0547">Nucleotide-binding</keyword>
<dbReference type="CDD" id="cd03255">
    <property type="entry name" value="ABC_MJ0796_LolCDE_FtsE"/>
    <property type="match status" value="1"/>
</dbReference>
<keyword evidence="5 7" id="KW-0067">ATP-binding</keyword>
<keyword evidence="7" id="KW-0449">Lipoprotein</keyword>
<dbReference type="STRING" id="1581557.BN1208_0395"/>
<keyword evidence="8" id="KW-1185">Reference proteome</keyword>
<evidence type="ECO:0000256" key="4">
    <source>
        <dbReference type="ARBA" id="ARBA00022741"/>
    </source>
</evidence>
<evidence type="ECO:0000256" key="1">
    <source>
        <dbReference type="ARBA" id="ARBA00005417"/>
    </source>
</evidence>